<comment type="caution">
    <text evidence="3">The sequence shown here is derived from an EMBL/GenBank/DDBJ whole genome shotgun (WGS) entry which is preliminary data.</text>
</comment>
<protein>
    <recommendedName>
        <fullName evidence="2">BZIP domain-containing protein</fullName>
    </recommendedName>
</protein>
<feature type="domain" description="BZIP" evidence="2">
    <location>
        <begin position="207"/>
        <end position="222"/>
    </location>
</feature>
<feature type="region of interest" description="Disordered" evidence="1">
    <location>
        <begin position="549"/>
        <end position="581"/>
    </location>
</feature>
<dbReference type="AlphaFoldDB" id="A0AAW1QS67"/>
<evidence type="ECO:0000313" key="3">
    <source>
        <dbReference type="EMBL" id="KAK9824090.1"/>
    </source>
</evidence>
<feature type="compositionally biased region" description="Low complexity" evidence="1">
    <location>
        <begin position="207"/>
        <end position="217"/>
    </location>
</feature>
<evidence type="ECO:0000256" key="1">
    <source>
        <dbReference type="SAM" id="MobiDB-lite"/>
    </source>
</evidence>
<reference evidence="3 4" key="1">
    <citation type="journal article" date="2024" name="Nat. Commun.">
        <title>Phylogenomics reveals the evolutionary origins of lichenization in chlorophyte algae.</title>
        <authorList>
            <person name="Puginier C."/>
            <person name="Libourel C."/>
            <person name="Otte J."/>
            <person name="Skaloud P."/>
            <person name="Haon M."/>
            <person name="Grisel S."/>
            <person name="Petersen M."/>
            <person name="Berrin J.G."/>
            <person name="Delaux P.M."/>
            <person name="Dal Grande F."/>
            <person name="Keller J."/>
        </authorList>
    </citation>
    <scope>NUCLEOTIDE SEQUENCE [LARGE SCALE GENOMIC DNA]</scope>
    <source>
        <strain evidence="3 4">SAG 2043</strain>
    </source>
</reference>
<organism evidence="3 4">
    <name type="scientific">[Myrmecia] bisecta</name>
    <dbReference type="NCBI Taxonomy" id="41462"/>
    <lineage>
        <taxon>Eukaryota</taxon>
        <taxon>Viridiplantae</taxon>
        <taxon>Chlorophyta</taxon>
        <taxon>core chlorophytes</taxon>
        <taxon>Trebouxiophyceae</taxon>
        <taxon>Trebouxiales</taxon>
        <taxon>Trebouxiaceae</taxon>
        <taxon>Myrmecia</taxon>
    </lineage>
</organism>
<dbReference type="EMBL" id="JALJOR010000002">
    <property type="protein sequence ID" value="KAK9824090.1"/>
    <property type="molecule type" value="Genomic_DNA"/>
</dbReference>
<evidence type="ECO:0000259" key="2">
    <source>
        <dbReference type="PROSITE" id="PS00036"/>
    </source>
</evidence>
<keyword evidence="4" id="KW-1185">Reference proteome</keyword>
<dbReference type="InterPro" id="IPR046347">
    <property type="entry name" value="bZIP_sf"/>
</dbReference>
<accession>A0AAW1QS67</accession>
<sequence length="581" mass="63977">MATAYRAQPEMQFNPSKLEISDGLPDMELDMANALGIGIQVEDFWGDYVDNLGAQAQDEFDDGSGEYGTSLHAFNPAAFNGSSGMAAVDPMTIEVPVLPATGSVDEPQPKGRIVTTGLDLPAQNAQLPGFQNRMPHIPSTSQNSAYYGSGALPLGGGPHLGSNGSENGQHSPHMDEDEPEGQSGRSRAAARNRTGPTKETKTKRNAKQQIQNKQAQQRYRERRKERFGQMEAALEELNEQVKEMTNVQAQNSMLQGKTSELERVLREKEEEIERLKAKLTSASDAAQQGGVIDEAPEEARSAVREADLKRFAASREVHIQKLREFIDRHGLRNVNPTGDGVPDAIVKELATLVSAGCIECQKAMRAEGIQVLELMSRSVGQVTRISCQKKREKWVGLLEMLRLTPQQQEQLMSVRKMHLQRLRSTYEERQALNMQAMSLMLPPPPQARPEAQLADDDGAVDRKLACMSLNDYSRCARNHVDLNTVLDKIKVNLRLEQKNVLEMSFMVMGRILSSIQAAIFLVEVYPWHVDALALTNVLAHSLNREDSGGVFGSRTLSGDEKSSDSSEGCPFAEPSPSADSI</sequence>
<dbReference type="PROSITE" id="PS00036">
    <property type="entry name" value="BZIP_BASIC"/>
    <property type="match status" value="1"/>
</dbReference>
<proteinExistence type="predicted"/>
<dbReference type="InterPro" id="IPR004827">
    <property type="entry name" value="bZIP"/>
</dbReference>
<feature type="region of interest" description="Disordered" evidence="1">
    <location>
        <begin position="130"/>
        <end position="225"/>
    </location>
</feature>
<dbReference type="SUPFAM" id="SSF57959">
    <property type="entry name" value="Leucine zipper domain"/>
    <property type="match status" value="1"/>
</dbReference>
<evidence type="ECO:0000313" key="4">
    <source>
        <dbReference type="Proteomes" id="UP001489004"/>
    </source>
</evidence>
<gene>
    <name evidence="3" type="ORF">WJX72_007643</name>
</gene>
<name>A0AAW1QS67_9CHLO</name>
<dbReference type="GO" id="GO:0003700">
    <property type="term" value="F:DNA-binding transcription factor activity"/>
    <property type="evidence" value="ECO:0007669"/>
    <property type="project" value="InterPro"/>
</dbReference>
<dbReference type="Proteomes" id="UP001489004">
    <property type="component" value="Unassembled WGS sequence"/>
</dbReference>